<evidence type="ECO:0000256" key="5">
    <source>
        <dbReference type="ARBA" id="ARBA00023136"/>
    </source>
</evidence>
<dbReference type="GO" id="GO:0005886">
    <property type="term" value="C:plasma membrane"/>
    <property type="evidence" value="ECO:0007669"/>
    <property type="project" value="UniProtKB-SubCell"/>
</dbReference>
<evidence type="ECO:0000256" key="9">
    <source>
        <dbReference type="SAM" id="SignalP"/>
    </source>
</evidence>
<dbReference type="Proteomes" id="UP000821853">
    <property type="component" value="Unassembled WGS sequence"/>
</dbReference>
<proteinExistence type="predicted"/>
<gene>
    <name evidence="10" type="ORF">HPB48_026063</name>
</gene>
<evidence type="ECO:0000313" key="10">
    <source>
        <dbReference type="EMBL" id="KAH9384080.1"/>
    </source>
</evidence>
<evidence type="ECO:0000256" key="4">
    <source>
        <dbReference type="ARBA" id="ARBA00022989"/>
    </source>
</evidence>
<evidence type="ECO:0000256" key="8">
    <source>
        <dbReference type="SAM" id="Phobius"/>
    </source>
</evidence>
<dbReference type="EMBL" id="JABSTR010001548">
    <property type="protein sequence ID" value="KAH9384080.1"/>
    <property type="molecule type" value="Genomic_DNA"/>
</dbReference>
<comment type="caution">
    <text evidence="10">The sequence shown here is derived from an EMBL/GenBank/DDBJ whole genome shotgun (WGS) entry which is preliminary data.</text>
</comment>
<sequence>MQSSISLFRAIIVTALWSVVDFRKISHPDTHEGFTLIQKWISRYNAVMLLSCNRTLDKSELLFLKQKWAKTTAWSSSHAAFHKGLEQNMFLKVRPLGLLPNTFESQAECLHSDANVTVPLNMVDLVILRNAFTPRTSITDSGIQAHCASSSHFEKLQAIDATISNQIAYSGNCISKEIPRQPKLTEAFDGREVVFACVPLNSVQKNDTLCNYPIYNVTLQVLETLNATVKFRFYADFASAKNALFEGNADIMLHIVVFHQTVFNDFFFPEILEFRHWRFYVWKGKASVSFGTFVARSWPALFSLLAATTAALMTHNFRQCLERRRYGCFRVTGDWAMFKLASLFAIPAHQPCEFAGSSGGRYKRSREVMIVVWLLGLLPLSVYFRGELTSSLAMIIPPDPIDTVRELEEALDQGKLHPCILNQSRRNLFLNDSSESSNEVLLGKLRAAFEQHSKTVQLNFADFTDCLESCATKPGFACFLYALGDCYLKSNSWPYIESEDELGLALISTPVRKDFPLAKQYNQVTRRIFETALNPYAFNFPRRCLSNRPLTEYSTAIPIGSKEIVTLYDIHVFLFLFVALLFVSICVLCLEIAASGW</sequence>
<organism evidence="10 11">
    <name type="scientific">Haemaphysalis longicornis</name>
    <name type="common">Bush tick</name>
    <dbReference type="NCBI Taxonomy" id="44386"/>
    <lineage>
        <taxon>Eukaryota</taxon>
        <taxon>Metazoa</taxon>
        <taxon>Ecdysozoa</taxon>
        <taxon>Arthropoda</taxon>
        <taxon>Chelicerata</taxon>
        <taxon>Arachnida</taxon>
        <taxon>Acari</taxon>
        <taxon>Parasitiformes</taxon>
        <taxon>Ixodida</taxon>
        <taxon>Ixodoidea</taxon>
        <taxon>Ixodidae</taxon>
        <taxon>Haemaphysalinae</taxon>
        <taxon>Haemaphysalis</taxon>
    </lineage>
</organism>
<evidence type="ECO:0000256" key="1">
    <source>
        <dbReference type="ARBA" id="ARBA00004651"/>
    </source>
</evidence>
<keyword evidence="9" id="KW-0732">Signal</keyword>
<accession>A0A9J6HB43</accession>
<protein>
    <recommendedName>
        <fullName evidence="12">Ionotropic receptor</fullName>
    </recommendedName>
</protein>
<reference evidence="10 11" key="1">
    <citation type="journal article" date="2020" name="Cell">
        <title>Large-Scale Comparative Analyses of Tick Genomes Elucidate Their Genetic Diversity and Vector Capacities.</title>
        <authorList>
            <consortium name="Tick Genome and Microbiome Consortium (TIGMIC)"/>
            <person name="Jia N."/>
            <person name="Wang J."/>
            <person name="Shi W."/>
            <person name="Du L."/>
            <person name="Sun Y."/>
            <person name="Zhan W."/>
            <person name="Jiang J.F."/>
            <person name="Wang Q."/>
            <person name="Zhang B."/>
            <person name="Ji P."/>
            <person name="Bell-Sakyi L."/>
            <person name="Cui X.M."/>
            <person name="Yuan T.T."/>
            <person name="Jiang B.G."/>
            <person name="Yang W.F."/>
            <person name="Lam T.T."/>
            <person name="Chang Q.C."/>
            <person name="Ding S.J."/>
            <person name="Wang X.J."/>
            <person name="Zhu J.G."/>
            <person name="Ruan X.D."/>
            <person name="Zhao L."/>
            <person name="Wei J.T."/>
            <person name="Ye R.Z."/>
            <person name="Que T.C."/>
            <person name="Du C.H."/>
            <person name="Zhou Y.H."/>
            <person name="Cheng J.X."/>
            <person name="Dai P.F."/>
            <person name="Guo W.B."/>
            <person name="Han X.H."/>
            <person name="Huang E.J."/>
            <person name="Li L.F."/>
            <person name="Wei W."/>
            <person name="Gao Y.C."/>
            <person name="Liu J.Z."/>
            <person name="Shao H.Z."/>
            <person name="Wang X."/>
            <person name="Wang C.C."/>
            <person name="Yang T.C."/>
            <person name="Huo Q.B."/>
            <person name="Li W."/>
            <person name="Chen H.Y."/>
            <person name="Chen S.E."/>
            <person name="Zhou L.G."/>
            <person name="Ni X.B."/>
            <person name="Tian J.H."/>
            <person name="Sheng Y."/>
            <person name="Liu T."/>
            <person name="Pan Y.S."/>
            <person name="Xia L.Y."/>
            <person name="Li J."/>
            <person name="Zhao F."/>
            <person name="Cao W.C."/>
        </authorList>
    </citation>
    <scope>NUCLEOTIDE SEQUENCE [LARGE SCALE GENOMIC DNA]</scope>
    <source>
        <strain evidence="10">HaeL-2018</strain>
    </source>
</reference>
<name>A0A9J6HB43_HAELO</name>
<dbReference type="PANTHER" id="PTHR42643:SF38">
    <property type="entry name" value="IONOTROPIC RECEPTOR 100A"/>
    <property type="match status" value="1"/>
</dbReference>
<dbReference type="InterPro" id="IPR052192">
    <property type="entry name" value="Insect_Ionotropic_Sensory_Rcpt"/>
</dbReference>
<keyword evidence="7" id="KW-0325">Glycoprotein</keyword>
<dbReference type="VEuPathDB" id="VectorBase:HLOH_062965"/>
<evidence type="ECO:0000256" key="3">
    <source>
        <dbReference type="ARBA" id="ARBA00022692"/>
    </source>
</evidence>
<evidence type="ECO:0000256" key="2">
    <source>
        <dbReference type="ARBA" id="ARBA00022475"/>
    </source>
</evidence>
<feature type="chain" id="PRO_5039907400" description="Ionotropic receptor" evidence="9">
    <location>
        <begin position="23"/>
        <end position="597"/>
    </location>
</feature>
<feature type="transmembrane region" description="Helical" evidence="8">
    <location>
        <begin position="368"/>
        <end position="386"/>
    </location>
</feature>
<keyword evidence="11" id="KW-1185">Reference proteome</keyword>
<evidence type="ECO:0008006" key="12">
    <source>
        <dbReference type="Google" id="ProtNLM"/>
    </source>
</evidence>
<keyword evidence="5 8" id="KW-0472">Membrane</keyword>
<keyword evidence="4 8" id="KW-1133">Transmembrane helix</keyword>
<dbReference type="PANTHER" id="PTHR42643">
    <property type="entry name" value="IONOTROPIC RECEPTOR 20A-RELATED"/>
    <property type="match status" value="1"/>
</dbReference>
<comment type="subcellular location">
    <subcellularLocation>
        <location evidence="1">Cell membrane</location>
        <topology evidence="1">Multi-pass membrane protein</topology>
    </subcellularLocation>
</comment>
<feature type="signal peptide" evidence="9">
    <location>
        <begin position="1"/>
        <end position="22"/>
    </location>
</feature>
<evidence type="ECO:0000256" key="6">
    <source>
        <dbReference type="ARBA" id="ARBA00023170"/>
    </source>
</evidence>
<evidence type="ECO:0000256" key="7">
    <source>
        <dbReference type="ARBA" id="ARBA00023180"/>
    </source>
</evidence>
<evidence type="ECO:0000313" key="11">
    <source>
        <dbReference type="Proteomes" id="UP000821853"/>
    </source>
</evidence>
<keyword evidence="2" id="KW-1003">Cell membrane</keyword>
<dbReference type="OrthoDB" id="6535222at2759"/>
<keyword evidence="3 8" id="KW-0812">Transmembrane</keyword>
<dbReference type="AlphaFoldDB" id="A0A9J6HB43"/>
<feature type="transmembrane region" description="Helical" evidence="8">
    <location>
        <begin position="572"/>
        <end position="594"/>
    </location>
</feature>
<keyword evidence="6" id="KW-0675">Receptor</keyword>